<evidence type="ECO:0000313" key="2">
    <source>
        <dbReference type="EMBL" id="KAL2609240.1"/>
    </source>
</evidence>
<name>A0ABD1XK04_9MARC</name>
<comment type="caution">
    <text evidence="2">The sequence shown here is derived from an EMBL/GenBank/DDBJ whole genome shotgun (WGS) entry which is preliminary data.</text>
</comment>
<gene>
    <name evidence="2" type="ORF">R1flu_027813</name>
</gene>
<dbReference type="Proteomes" id="UP001605036">
    <property type="component" value="Unassembled WGS sequence"/>
</dbReference>
<evidence type="ECO:0000313" key="3">
    <source>
        <dbReference type="Proteomes" id="UP001605036"/>
    </source>
</evidence>
<evidence type="ECO:0000256" key="1">
    <source>
        <dbReference type="SAM" id="MobiDB-lite"/>
    </source>
</evidence>
<feature type="compositionally biased region" description="Basic and acidic residues" evidence="1">
    <location>
        <begin position="42"/>
        <end position="56"/>
    </location>
</feature>
<accession>A0ABD1XK04</accession>
<proteinExistence type="predicted"/>
<feature type="region of interest" description="Disordered" evidence="1">
    <location>
        <begin position="23"/>
        <end position="82"/>
    </location>
</feature>
<protein>
    <submittedName>
        <fullName evidence="2">Uncharacterized protein</fullName>
    </submittedName>
</protein>
<dbReference type="EMBL" id="JBHFFA010000008">
    <property type="protein sequence ID" value="KAL2609240.1"/>
    <property type="molecule type" value="Genomic_DNA"/>
</dbReference>
<dbReference type="AlphaFoldDB" id="A0ABD1XK04"/>
<reference evidence="2 3" key="1">
    <citation type="submission" date="2024-09" db="EMBL/GenBank/DDBJ databases">
        <title>Chromosome-scale assembly of Riccia fluitans.</title>
        <authorList>
            <person name="Paukszto L."/>
            <person name="Sawicki J."/>
            <person name="Karawczyk K."/>
            <person name="Piernik-Szablinska J."/>
            <person name="Szczecinska M."/>
            <person name="Mazdziarz M."/>
        </authorList>
    </citation>
    <scope>NUCLEOTIDE SEQUENCE [LARGE SCALE GENOMIC DNA]</scope>
    <source>
        <strain evidence="2">Rf_01</strain>
        <tissue evidence="2">Aerial parts of the thallus</tissue>
    </source>
</reference>
<sequence length="94" mass="10306">MGDVNAKDKWYSSSARPAAMLIAEQRQKSNAKIQPADDSDFDKDAIPADIGQEYHAEQSPTTMEAPEAKKIKSSKAEPDPCTAAQILPHKYYAP</sequence>
<organism evidence="2 3">
    <name type="scientific">Riccia fluitans</name>
    <dbReference type="NCBI Taxonomy" id="41844"/>
    <lineage>
        <taxon>Eukaryota</taxon>
        <taxon>Viridiplantae</taxon>
        <taxon>Streptophyta</taxon>
        <taxon>Embryophyta</taxon>
        <taxon>Marchantiophyta</taxon>
        <taxon>Marchantiopsida</taxon>
        <taxon>Marchantiidae</taxon>
        <taxon>Marchantiales</taxon>
        <taxon>Ricciaceae</taxon>
        <taxon>Riccia</taxon>
    </lineage>
</organism>
<keyword evidence="3" id="KW-1185">Reference proteome</keyword>
<feature type="compositionally biased region" description="Basic and acidic residues" evidence="1">
    <location>
        <begin position="66"/>
        <end position="78"/>
    </location>
</feature>